<dbReference type="InterPro" id="IPR012349">
    <property type="entry name" value="Split_barrel_FMN-bd"/>
</dbReference>
<gene>
    <name evidence="1" type="ORF">MRS75_01510</name>
</gene>
<dbReference type="EMBL" id="JALDYZ010000001">
    <property type="protein sequence ID" value="MDI7920756.1"/>
    <property type="molecule type" value="Genomic_DNA"/>
</dbReference>
<dbReference type="AlphaFoldDB" id="A0AAE3TZZ3"/>
<keyword evidence="2" id="KW-1185">Reference proteome</keyword>
<dbReference type="Gene3D" id="2.30.110.10">
    <property type="entry name" value="Electron Transport, Fmn-binding Protein, Chain A"/>
    <property type="match status" value="1"/>
</dbReference>
<protein>
    <submittedName>
        <fullName evidence="1">Pyridoxamine 5'-phosphate oxidase family protein</fullName>
    </submittedName>
</protein>
<name>A0AAE3TZZ3_9HYPH</name>
<evidence type="ECO:0000313" key="1">
    <source>
        <dbReference type="EMBL" id="MDI7920756.1"/>
    </source>
</evidence>
<sequence length="227" mass="24960">MSDTDFATIAEFPTTERSRVRRRHDRGSHAHADVHAVLDATPLCHVGYTIDGAPYVTPTLHWREGNRVYWHGSAASRFLRQAEGTPVCLTCSIMDGYVLARSAFNHSINYRSAMVFGTARVIEDVDEKARALRHFVDGLFPGRWESLRPMTAQELKATSVLWMEIEEATAKVRDAPPGDLEDAHIPVWAGILPLQSGLAAAEPAPGLPGSIALPAALDELIRSGRLR</sequence>
<organism evidence="1 2">
    <name type="scientific">Ferirhizobium litorale</name>
    <dbReference type="NCBI Taxonomy" id="2927786"/>
    <lineage>
        <taxon>Bacteria</taxon>
        <taxon>Pseudomonadati</taxon>
        <taxon>Pseudomonadota</taxon>
        <taxon>Alphaproteobacteria</taxon>
        <taxon>Hyphomicrobiales</taxon>
        <taxon>Rhizobiaceae</taxon>
        <taxon>Ferirhizobium</taxon>
    </lineage>
</organism>
<accession>A0AAE3TZZ3</accession>
<dbReference type="PANTHER" id="PTHR34071:SF2">
    <property type="entry name" value="FLAVIN-NUCLEOTIDE-BINDING PROTEIN"/>
    <property type="match status" value="1"/>
</dbReference>
<dbReference type="Pfam" id="PF12900">
    <property type="entry name" value="Pyridox_ox_2"/>
    <property type="match status" value="1"/>
</dbReference>
<evidence type="ECO:0000313" key="2">
    <source>
        <dbReference type="Proteomes" id="UP001161580"/>
    </source>
</evidence>
<comment type="caution">
    <text evidence="1">The sequence shown here is derived from an EMBL/GenBank/DDBJ whole genome shotgun (WGS) entry which is preliminary data.</text>
</comment>
<reference evidence="1" key="1">
    <citation type="submission" date="2022-03" db="EMBL/GenBank/DDBJ databases">
        <title>Fererhizobium litorale gen. nov., sp. nov., isolated from sandy sediments of the Sea of Japan seashore.</title>
        <authorList>
            <person name="Romanenko L."/>
            <person name="Kurilenko V."/>
            <person name="Otstavnykh N."/>
            <person name="Svetashev V."/>
            <person name="Tekutyeva L."/>
            <person name="Isaeva M."/>
            <person name="Mikhailov V."/>
        </authorList>
    </citation>
    <scope>NUCLEOTIDE SEQUENCE</scope>
    <source>
        <strain evidence="1">KMM 9576</strain>
    </source>
</reference>
<dbReference type="RefSeq" id="WP_311784922.1">
    <property type="nucleotide sequence ID" value="NZ_JALDYY010000001.1"/>
</dbReference>
<dbReference type="PANTHER" id="PTHR34071">
    <property type="entry name" value="5-NITROIMIDAZOLE ANTIBIOTICS RESISTANCE PROTEIN, NIMA-FAMILY-RELATED PROTEIN-RELATED"/>
    <property type="match status" value="1"/>
</dbReference>
<proteinExistence type="predicted"/>
<dbReference type="SUPFAM" id="SSF50475">
    <property type="entry name" value="FMN-binding split barrel"/>
    <property type="match status" value="1"/>
</dbReference>
<dbReference type="Proteomes" id="UP001161580">
    <property type="component" value="Unassembled WGS sequence"/>
</dbReference>
<dbReference type="InterPro" id="IPR024747">
    <property type="entry name" value="Pyridox_Oxase-rel"/>
</dbReference>